<keyword evidence="3" id="KW-1185">Reference proteome</keyword>
<evidence type="ECO:0000313" key="3">
    <source>
        <dbReference type="Proteomes" id="UP001596180"/>
    </source>
</evidence>
<evidence type="ECO:0000256" key="1">
    <source>
        <dbReference type="SAM" id="MobiDB-lite"/>
    </source>
</evidence>
<accession>A0ABW1E0S8</accession>
<proteinExistence type="predicted"/>
<name>A0ABW1E0S8_9ACTN</name>
<evidence type="ECO:0000313" key="2">
    <source>
        <dbReference type="EMBL" id="MFC5854005.1"/>
    </source>
</evidence>
<dbReference type="RefSeq" id="WP_381364754.1">
    <property type="nucleotide sequence ID" value="NZ_JBHSOA010000042.1"/>
</dbReference>
<dbReference type="Proteomes" id="UP001596180">
    <property type="component" value="Unassembled WGS sequence"/>
</dbReference>
<organism evidence="2 3">
    <name type="scientific">Streptomyces chlorus</name>
    <dbReference type="NCBI Taxonomy" id="887452"/>
    <lineage>
        <taxon>Bacteria</taxon>
        <taxon>Bacillati</taxon>
        <taxon>Actinomycetota</taxon>
        <taxon>Actinomycetes</taxon>
        <taxon>Kitasatosporales</taxon>
        <taxon>Streptomycetaceae</taxon>
        <taxon>Streptomyces</taxon>
    </lineage>
</organism>
<comment type="caution">
    <text evidence="2">The sequence shown here is derived from an EMBL/GenBank/DDBJ whole genome shotgun (WGS) entry which is preliminary data.</text>
</comment>
<reference evidence="3" key="1">
    <citation type="journal article" date="2019" name="Int. J. Syst. Evol. Microbiol.">
        <title>The Global Catalogue of Microorganisms (GCM) 10K type strain sequencing project: providing services to taxonomists for standard genome sequencing and annotation.</title>
        <authorList>
            <consortium name="The Broad Institute Genomics Platform"/>
            <consortium name="The Broad Institute Genome Sequencing Center for Infectious Disease"/>
            <person name="Wu L."/>
            <person name="Ma J."/>
        </authorList>
    </citation>
    <scope>NUCLEOTIDE SEQUENCE [LARGE SCALE GENOMIC DNA]</scope>
    <source>
        <strain evidence="3">JCM 10411</strain>
    </source>
</reference>
<dbReference type="EMBL" id="JBHSOA010000042">
    <property type="protein sequence ID" value="MFC5854005.1"/>
    <property type="molecule type" value="Genomic_DNA"/>
</dbReference>
<sequence>MSGPLRSAAAPSTMGAGFGADENRGRGLVLVDALAVDRGVRDRLGPGETVRAECATAPRA</sequence>
<feature type="region of interest" description="Disordered" evidence="1">
    <location>
        <begin position="1"/>
        <end position="22"/>
    </location>
</feature>
<gene>
    <name evidence="2" type="ORF">ACFPZI_20010</name>
</gene>
<protein>
    <submittedName>
        <fullName evidence="2">Uncharacterized protein</fullName>
    </submittedName>
</protein>